<accession>A0A1Y1RMI1</accession>
<evidence type="ECO:0000256" key="1">
    <source>
        <dbReference type="SAM" id="Phobius"/>
    </source>
</evidence>
<gene>
    <name evidence="2" type="ORF">A7979_07815</name>
</gene>
<protein>
    <submittedName>
        <fullName evidence="2">Uncharacterized protein</fullName>
    </submittedName>
</protein>
<feature type="transmembrane region" description="Helical" evidence="1">
    <location>
        <begin position="60"/>
        <end position="85"/>
    </location>
</feature>
<evidence type="ECO:0000313" key="2">
    <source>
        <dbReference type="EMBL" id="ORC15242.1"/>
    </source>
</evidence>
<feature type="transmembrane region" description="Helical" evidence="1">
    <location>
        <begin position="31"/>
        <end position="53"/>
    </location>
</feature>
<dbReference type="Proteomes" id="UP000192359">
    <property type="component" value="Unassembled WGS sequence"/>
</dbReference>
<comment type="caution">
    <text evidence="2">The sequence shown here is derived from an EMBL/GenBank/DDBJ whole genome shotgun (WGS) entry which is preliminary data.</text>
</comment>
<keyword evidence="3" id="KW-1185">Reference proteome</keyword>
<keyword evidence="1" id="KW-0812">Transmembrane</keyword>
<feature type="transmembrane region" description="Helical" evidence="1">
    <location>
        <begin position="91"/>
        <end position="108"/>
    </location>
</feature>
<reference evidence="2 3" key="1">
    <citation type="submission" date="2016-05" db="EMBL/GenBank/DDBJ databases">
        <title>Draft genome sequence of a porcine commensal Rothia nasimurium.</title>
        <authorList>
            <person name="Gaiser R.A."/>
            <person name="Van Baarlen P."/>
            <person name="Wells J.M."/>
        </authorList>
    </citation>
    <scope>NUCLEOTIDE SEQUENCE [LARGE SCALE GENOMIC DNA]</scope>
    <source>
        <strain evidence="2 3">PT-32</strain>
    </source>
</reference>
<keyword evidence="1" id="KW-1133">Transmembrane helix</keyword>
<organism evidence="2 3">
    <name type="scientific">Rothia nasimurium</name>
    <dbReference type="NCBI Taxonomy" id="85336"/>
    <lineage>
        <taxon>Bacteria</taxon>
        <taxon>Bacillati</taxon>
        <taxon>Actinomycetota</taxon>
        <taxon>Actinomycetes</taxon>
        <taxon>Micrococcales</taxon>
        <taxon>Micrococcaceae</taxon>
        <taxon>Rothia</taxon>
    </lineage>
</organism>
<evidence type="ECO:0000313" key="3">
    <source>
        <dbReference type="Proteomes" id="UP000192359"/>
    </source>
</evidence>
<dbReference type="EMBL" id="LXWF01000044">
    <property type="protein sequence ID" value="ORC15242.1"/>
    <property type="molecule type" value="Genomic_DNA"/>
</dbReference>
<sequence length="125" mass="12969">MFVSVSRALAIVALVGTMVGALTTGKSAAGGFVTGLALVYCSFAVGIVTVILAEKKSMKAAAVALAASYPVKILVFTGLLLLAPIPEDFRNGWLLAGAVLGLAVQLVIETRIITRQRILYFDSVG</sequence>
<keyword evidence="1" id="KW-0472">Membrane</keyword>
<proteinExistence type="predicted"/>
<dbReference type="AlphaFoldDB" id="A0A1Y1RMI1"/>
<name>A0A1Y1RMI1_9MICC</name>